<keyword evidence="4" id="KW-1185">Reference proteome</keyword>
<feature type="compositionally biased region" description="Low complexity" evidence="1">
    <location>
        <begin position="517"/>
        <end position="526"/>
    </location>
</feature>
<dbReference type="InterPro" id="IPR003615">
    <property type="entry name" value="HNH_nuc"/>
</dbReference>
<evidence type="ECO:0000256" key="1">
    <source>
        <dbReference type="SAM" id="MobiDB-lite"/>
    </source>
</evidence>
<gene>
    <name evidence="3" type="ORF">GCM10011399_08900</name>
</gene>
<dbReference type="EMBL" id="BMGP01000002">
    <property type="protein sequence ID" value="GGF17368.1"/>
    <property type="molecule type" value="Genomic_DNA"/>
</dbReference>
<organism evidence="3 4">
    <name type="scientific">Subtercola lobariae</name>
    <dbReference type="NCBI Taxonomy" id="1588641"/>
    <lineage>
        <taxon>Bacteria</taxon>
        <taxon>Bacillati</taxon>
        <taxon>Actinomycetota</taxon>
        <taxon>Actinomycetes</taxon>
        <taxon>Micrococcales</taxon>
        <taxon>Microbacteriaceae</taxon>
        <taxon>Subtercola</taxon>
    </lineage>
</organism>
<evidence type="ECO:0000259" key="2">
    <source>
        <dbReference type="Pfam" id="PF02720"/>
    </source>
</evidence>
<feature type="compositionally biased region" description="Basic and acidic residues" evidence="1">
    <location>
        <begin position="538"/>
        <end position="547"/>
    </location>
</feature>
<protein>
    <recommendedName>
        <fullName evidence="2">DUF222 domain-containing protein</fullName>
    </recommendedName>
</protein>
<accession>A0A917EUC4</accession>
<dbReference type="AlphaFoldDB" id="A0A917EUC4"/>
<feature type="compositionally biased region" description="Low complexity" evidence="1">
    <location>
        <begin position="304"/>
        <end position="314"/>
    </location>
</feature>
<dbReference type="InterPro" id="IPR003870">
    <property type="entry name" value="DUF222"/>
</dbReference>
<feature type="region of interest" description="Disordered" evidence="1">
    <location>
        <begin position="517"/>
        <end position="563"/>
    </location>
</feature>
<comment type="caution">
    <text evidence="3">The sequence shown here is derived from an EMBL/GenBank/DDBJ whole genome shotgun (WGS) entry which is preliminary data.</text>
</comment>
<name>A0A917EUC4_9MICO</name>
<dbReference type="Proteomes" id="UP000598775">
    <property type="component" value="Unassembled WGS sequence"/>
</dbReference>
<reference evidence="3 4" key="1">
    <citation type="journal article" date="2014" name="Int. J. Syst. Evol. Microbiol.">
        <title>Complete genome sequence of Corynebacterium casei LMG S-19264T (=DSM 44701T), isolated from a smear-ripened cheese.</title>
        <authorList>
            <consortium name="US DOE Joint Genome Institute (JGI-PGF)"/>
            <person name="Walter F."/>
            <person name="Albersmeier A."/>
            <person name="Kalinowski J."/>
            <person name="Ruckert C."/>
        </authorList>
    </citation>
    <scope>NUCLEOTIDE SEQUENCE [LARGE SCALE GENOMIC DNA]</scope>
    <source>
        <strain evidence="3 4">CGMCC 1.12976</strain>
    </source>
</reference>
<evidence type="ECO:0000313" key="4">
    <source>
        <dbReference type="Proteomes" id="UP000598775"/>
    </source>
</evidence>
<evidence type="ECO:0000313" key="3">
    <source>
        <dbReference type="EMBL" id="GGF17368.1"/>
    </source>
</evidence>
<dbReference type="Pfam" id="PF02720">
    <property type="entry name" value="DUF222"/>
    <property type="match status" value="1"/>
</dbReference>
<feature type="domain" description="DUF222" evidence="2">
    <location>
        <begin position="85"/>
        <end position="442"/>
    </location>
</feature>
<dbReference type="CDD" id="cd00085">
    <property type="entry name" value="HNHc"/>
    <property type="match status" value="1"/>
</dbReference>
<feature type="region of interest" description="Disordered" evidence="1">
    <location>
        <begin position="273"/>
        <end position="337"/>
    </location>
</feature>
<sequence length="563" mass="60026">MNVSGWCLTWVMNETASSLVSQGDGMRALIDDIEVLFGCRSAAPNGLADSPVAGLSDEDALTGLVLVERLGKLVDALRVEFASTVDARCEVTRGDDRLTVRLGFATVQKLLAAHTGTSVSTASDRVRLGRRIRTDMSLAGVPNPSRFPRVEEALRTGVLGVDTAEVITRKLSQVAKTTGYTEELGAAEEYLVAAAAQSAGGLGFSADEVGVLAGNLRDRLDPDGVEPRDACLTEQRSLRFITLPSGMVKMIGLLPPEDAASWLAIDAATQSPRVRPSFRADPADTDPDGGATATRRSGGDTGSARATVAADTAAGNDHGDDDEAVEPPIDPVFEDPRTRDQKCLDVFTDVIRRGATLPEVPRINGAAAVVSVHADLDDIVAGRGVGWVPGITEPLPASAVQQLLCHADSMTTVFGEGGQVLCQGKKQRLFTTRQIQAMAARDGGCVWPGCDRPPSWCESHHTTPWTSQGYLPGRTDVDLGVLLCHFHHSVVHKTGWTLTMISGAPHFIPPDCLDWTRTPRPATQQRTRTRLKPLKLGDLPKRTEPWHRTPSSTSTASGGGDRS</sequence>
<proteinExistence type="predicted"/>